<dbReference type="EMBL" id="MN739824">
    <property type="protein sequence ID" value="QHT27580.1"/>
    <property type="molecule type" value="Genomic_DNA"/>
</dbReference>
<proteinExistence type="predicted"/>
<organism evidence="1">
    <name type="scientific">viral metagenome</name>
    <dbReference type="NCBI Taxonomy" id="1070528"/>
    <lineage>
        <taxon>unclassified sequences</taxon>
        <taxon>metagenomes</taxon>
        <taxon>organismal metagenomes</taxon>
    </lineage>
</organism>
<evidence type="ECO:0000313" key="1">
    <source>
        <dbReference type="EMBL" id="QHT27580.1"/>
    </source>
</evidence>
<dbReference type="AlphaFoldDB" id="A0A6C0EGQ8"/>
<name>A0A6C0EGQ8_9ZZZZ</name>
<reference evidence="1" key="1">
    <citation type="journal article" date="2020" name="Nature">
        <title>Giant virus diversity and host interactions through global metagenomics.</title>
        <authorList>
            <person name="Schulz F."/>
            <person name="Roux S."/>
            <person name="Paez-Espino D."/>
            <person name="Jungbluth S."/>
            <person name="Walsh D.A."/>
            <person name="Denef V.J."/>
            <person name="McMahon K.D."/>
            <person name="Konstantinidis K.T."/>
            <person name="Eloe-Fadrosh E.A."/>
            <person name="Kyrpides N.C."/>
            <person name="Woyke T."/>
        </authorList>
    </citation>
    <scope>NUCLEOTIDE SEQUENCE</scope>
    <source>
        <strain evidence="1">GVMAG-M-3300023179-33</strain>
    </source>
</reference>
<sequence length="78" mass="9174">MMYIIFAFIYSGLLLYNVKIISNEAINSILFNTDIVNLNTSHLHSNKKFTSNIFFNNDLYHNYYQNDPELFSPLILYG</sequence>
<protein>
    <submittedName>
        <fullName evidence="1">Uncharacterized protein</fullName>
    </submittedName>
</protein>
<accession>A0A6C0EGQ8</accession>